<evidence type="ECO:0000313" key="7">
    <source>
        <dbReference type="Proteomes" id="UP000825935"/>
    </source>
</evidence>
<evidence type="ECO:0000256" key="1">
    <source>
        <dbReference type="ARBA" id="ARBA00011982"/>
    </source>
</evidence>
<comment type="caution">
    <text evidence="6">The sequence shown here is derived from an EMBL/GenBank/DDBJ whole genome shotgun (WGS) entry which is preliminary data.</text>
</comment>
<evidence type="ECO:0000313" key="6">
    <source>
        <dbReference type="EMBL" id="KAH7430629.1"/>
    </source>
</evidence>
<keyword evidence="3" id="KW-0520">NAD</keyword>
<dbReference type="AlphaFoldDB" id="A0A8T2UDU0"/>
<evidence type="ECO:0000256" key="4">
    <source>
        <dbReference type="ARBA" id="ARBA00047304"/>
    </source>
</evidence>
<dbReference type="EMBL" id="CM035413">
    <property type="protein sequence ID" value="KAH7430629.1"/>
    <property type="molecule type" value="Genomic_DNA"/>
</dbReference>
<protein>
    <recommendedName>
        <fullName evidence="1">ADP-ribosyl cyclase/cyclic ADP-ribose hydrolase</fullName>
        <ecNumber evidence="1">3.2.2.6</ecNumber>
    </recommendedName>
</protein>
<dbReference type="Gene3D" id="3.40.50.10140">
    <property type="entry name" value="Toll/interleukin-1 receptor homology (TIR) domain"/>
    <property type="match status" value="1"/>
</dbReference>
<dbReference type="PROSITE" id="PS50104">
    <property type="entry name" value="TIR"/>
    <property type="match status" value="1"/>
</dbReference>
<evidence type="ECO:0000259" key="5">
    <source>
        <dbReference type="PROSITE" id="PS50104"/>
    </source>
</evidence>
<dbReference type="SUPFAM" id="SSF52200">
    <property type="entry name" value="Toll/Interleukin receptor TIR domain"/>
    <property type="match status" value="1"/>
</dbReference>
<keyword evidence="2" id="KW-0378">Hydrolase</keyword>
<dbReference type="SMART" id="SM00255">
    <property type="entry name" value="TIR"/>
    <property type="match status" value="1"/>
</dbReference>
<evidence type="ECO:0000256" key="3">
    <source>
        <dbReference type="ARBA" id="ARBA00023027"/>
    </source>
</evidence>
<feature type="domain" description="TIR" evidence="5">
    <location>
        <begin position="4"/>
        <end position="143"/>
    </location>
</feature>
<dbReference type="InterPro" id="IPR035897">
    <property type="entry name" value="Toll_tir_struct_dom_sf"/>
</dbReference>
<keyword evidence="7" id="KW-1185">Reference proteome</keyword>
<evidence type="ECO:0000256" key="2">
    <source>
        <dbReference type="ARBA" id="ARBA00022801"/>
    </source>
</evidence>
<accession>A0A8T2UDU0</accession>
<name>A0A8T2UDU0_CERRI</name>
<comment type="catalytic activity">
    <reaction evidence="4">
        <text>NAD(+) + H2O = ADP-D-ribose + nicotinamide + H(+)</text>
        <dbReference type="Rhea" id="RHEA:16301"/>
        <dbReference type="ChEBI" id="CHEBI:15377"/>
        <dbReference type="ChEBI" id="CHEBI:15378"/>
        <dbReference type="ChEBI" id="CHEBI:17154"/>
        <dbReference type="ChEBI" id="CHEBI:57540"/>
        <dbReference type="ChEBI" id="CHEBI:57967"/>
        <dbReference type="EC" id="3.2.2.6"/>
    </reaction>
    <physiologicalReaction direction="left-to-right" evidence="4">
        <dbReference type="Rhea" id="RHEA:16302"/>
    </physiologicalReaction>
</comment>
<sequence length="163" mass="18450">MMPPKYHVFLCHRGPDTKRNIVSVLSGMLRSKRIKCFVDYQIRDRTHVPTEIHNAIQSSSVHILILSSDFASSKYCKEEVIQIMETHGAEVTSHEPRKVIAVHYDVPSTLPADDTSHGLSNSNAWDSALKRLHQSAENLNATVKRRKCILFIRITLGKTRGDC</sequence>
<gene>
    <name evidence="6" type="ORF">KP509_08G007300</name>
</gene>
<dbReference type="PANTHER" id="PTHR32009">
    <property type="entry name" value="TMV RESISTANCE PROTEIN N-LIKE"/>
    <property type="match status" value="1"/>
</dbReference>
<organism evidence="6 7">
    <name type="scientific">Ceratopteris richardii</name>
    <name type="common">Triangle waterfern</name>
    <dbReference type="NCBI Taxonomy" id="49495"/>
    <lineage>
        <taxon>Eukaryota</taxon>
        <taxon>Viridiplantae</taxon>
        <taxon>Streptophyta</taxon>
        <taxon>Embryophyta</taxon>
        <taxon>Tracheophyta</taxon>
        <taxon>Polypodiopsida</taxon>
        <taxon>Polypodiidae</taxon>
        <taxon>Polypodiales</taxon>
        <taxon>Pteridineae</taxon>
        <taxon>Pteridaceae</taxon>
        <taxon>Parkerioideae</taxon>
        <taxon>Ceratopteris</taxon>
    </lineage>
</organism>
<dbReference type="OrthoDB" id="1718299at2759"/>
<dbReference type="PANTHER" id="PTHR32009:SF39">
    <property type="entry name" value="TIR DOMAIN-CONTAINING PROTEIN"/>
    <property type="match status" value="1"/>
</dbReference>
<dbReference type="Pfam" id="PF01582">
    <property type="entry name" value="TIR"/>
    <property type="match status" value="1"/>
</dbReference>
<reference evidence="6" key="1">
    <citation type="submission" date="2021-08" db="EMBL/GenBank/DDBJ databases">
        <title>WGS assembly of Ceratopteris richardii.</title>
        <authorList>
            <person name="Marchant D.B."/>
            <person name="Chen G."/>
            <person name="Jenkins J."/>
            <person name="Shu S."/>
            <person name="Leebens-Mack J."/>
            <person name="Grimwood J."/>
            <person name="Schmutz J."/>
            <person name="Soltis P."/>
            <person name="Soltis D."/>
            <person name="Chen Z.-H."/>
        </authorList>
    </citation>
    <scope>NUCLEOTIDE SEQUENCE</scope>
    <source>
        <strain evidence="6">Whitten #5841</strain>
        <tissue evidence="6">Leaf</tissue>
    </source>
</reference>
<dbReference type="InterPro" id="IPR000157">
    <property type="entry name" value="TIR_dom"/>
</dbReference>
<dbReference type="EC" id="3.2.2.6" evidence="1"/>
<dbReference type="GO" id="GO:0007165">
    <property type="term" value="P:signal transduction"/>
    <property type="evidence" value="ECO:0007669"/>
    <property type="project" value="InterPro"/>
</dbReference>
<dbReference type="Proteomes" id="UP000825935">
    <property type="component" value="Chromosome 8"/>
</dbReference>
<dbReference type="GO" id="GO:0061809">
    <property type="term" value="F:NAD+ nucleosidase activity, cyclic ADP-ribose generating"/>
    <property type="evidence" value="ECO:0007669"/>
    <property type="project" value="UniProtKB-EC"/>
</dbReference>
<proteinExistence type="predicted"/>